<evidence type="ECO:0000256" key="1">
    <source>
        <dbReference type="SAM" id="SignalP"/>
    </source>
</evidence>
<dbReference type="AlphaFoldDB" id="A0A9W6B707"/>
<reference evidence="2" key="1">
    <citation type="submission" date="2022-07" db="EMBL/GenBank/DDBJ databases">
        <title>Taxonomy of Novel Oxalotrophic and Methylotrophic Bacteria.</title>
        <authorList>
            <person name="Sahin N."/>
            <person name="Tani A."/>
        </authorList>
    </citation>
    <scope>NUCLEOTIDE SEQUENCE</scope>
    <source>
        <strain evidence="2">AM327</strain>
    </source>
</reference>
<feature type="signal peptide" evidence="1">
    <location>
        <begin position="1"/>
        <end position="20"/>
    </location>
</feature>
<keyword evidence="3" id="KW-1185">Reference proteome</keyword>
<name>A0A9W6B707_9FLAO</name>
<evidence type="ECO:0000313" key="2">
    <source>
        <dbReference type="EMBL" id="GLB52982.1"/>
    </source>
</evidence>
<proteinExistence type="predicted"/>
<accession>A0A9W6B707</accession>
<sequence length="141" mass="16586">MQKILLCMCITLLGFTTTKAQSTTDEIINTFFQKYKISTDEAVDYVFQTNPYFAGNDGVDNVKLRINNVKPLLGDYLGEEVLSTKKLGSSYVLITYIVKYDREPLRFQFQLYKPRDKWQLYNFKFDENVWEEFEGYEPKAP</sequence>
<gene>
    <name evidence="2" type="ORF">NBRC110019_20220</name>
</gene>
<comment type="caution">
    <text evidence="2">The sequence shown here is derived from an EMBL/GenBank/DDBJ whole genome shotgun (WGS) entry which is preliminary data.</text>
</comment>
<dbReference type="EMBL" id="BRVP01000013">
    <property type="protein sequence ID" value="GLB52982.1"/>
    <property type="molecule type" value="Genomic_DNA"/>
</dbReference>
<organism evidence="2 3">
    <name type="scientific">Neptunitalea chrysea</name>
    <dbReference type="NCBI Taxonomy" id="1647581"/>
    <lineage>
        <taxon>Bacteria</taxon>
        <taxon>Pseudomonadati</taxon>
        <taxon>Bacteroidota</taxon>
        <taxon>Flavobacteriia</taxon>
        <taxon>Flavobacteriales</taxon>
        <taxon>Flavobacteriaceae</taxon>
        <taxon>Neptunitalea</taxon>
    </lineage>
</organism>
<dbReference type="Proteomes" id="UP001143545">
    <property type="component" value="Unassembled WGS sequence"/>
</dbReference>
<keyword evidence="1" id="KW-0732">Signal</keyword>
<protein>
    <submittedName>
        <fullName evidence="2">Uncharacterized protein</fullName>
    </submittedName>
</protein>
<evidence type="ECO:0000313" key="3">
    <source>
        <dbReference type="Proteomes" id="UP001143545"/>
    </source>
</evidence>
<feature type="chain" id="PRO_5040737723" evidence="1">
    <location>
        <begin position="21"/>
        <end position="141"/>
    </location>
</feature>